<protein>
    <submittedName>
        <fullName evidence="1">Uncharacterized protein</fullName>
    </submittedName>
</protein>
<gene>
    <name evidence="1" type="ORF">HAX54_002980</name>
</gene>
<organism evidence="1 2">
    <name type="scientific">Datura stramonium</name>
    <name type="common">Jimsonweed</name>
    <name type="synonym">Common thornapple</name>
    <dbReference type="NCBI Taxonomy" id="4076"/>
    <lineage>
        <taxon>Eukaryota</taxon>
        <taxon>Viridiplantae</taxon>
        <taxon>Streptophyta</taxon>
        <taxon>Embryophyta</taxon>
        <taxon>Tracheophyta</taxon>
        <taxon>Spermatophyta</taxon>
        <taxon>Magnoliopsida</taxon>
        <taxon>eudicotyledons</taxon>
        <taxon>Gunneridae</taxon>
        <taxon>Pentapetalae</taxon>
        <taxon>asterids</taxon>
        <taxon>lamiids</taxon>
        <taxon>Solanales</taxon>
        <taxon>Solanaceae</taxon>
        <taxon>Solanoideae</taxon>
        <taxon>Datureae</taxon>
        <taxon>Datura</taxon>
    </lineage>
</organism>
<dbReference type="EMBL" id="JACEIK010011336">
    <property type="protein sequence ID" value="MCE3215620.1"/>
    <property type="molecule type" value="Genomic_DNA"/>
</dbReference>
<comment type="caution">
    <text evidence="1">The sequence shown here is derived from an EMBL/GenBank/DDBJ whole genome shotgun (WGS) entry which is preliminary data.</text>
</comment>
<name>A0ABS8WRT0_DATST</name>
<evidence type="ECO:0000313" key="2">
    <source>
        <dbReference type="Proteomes" id="UP000823775"/>
    </source>
</evidence>
<evidence type="ECO:0000313" key="1">
    <source>
        <dbReference type="EMBL" id="MCE3215620.1"/>
    </source>
</evidence>
<sequence>MSGTNTMLQNEATSGFGPVRTMTYAARSSRIIYRRPESRLIVMVPYISGNNYFFDGSPAILFANGISNGSPSFFLLDSSGNANKYTGSRRACYYFLCTITIFFMELEL</sequence>
<proteinExistence type="predicted"/>
<accession>A0ABS8WRT0</accession>
<reference evidence="1 2" key="1">
    <citation type="journal article" date="2021" name="BMC Genomics">
        <title>Datura genome reveals duplications of psychoactive alkaloid biosynthetic genes and high mutation rate following tissue culture.</title>
        <authorList>
            <person name="Rajewski A."/>
            <person name="Carter-House D."/>
            <person name="Stajich J."/>
            <person name="Litt A."/>
        </authorList>
    </citation>
    <scope>NUCLEOTIDE SEQUENCE [LARGE SCALE GENOMIC DNA]</scope>
    <source>
        <strain evidence="1">AR-01</strain>
    </source>
</reference>
<dbReference type="Proteomes" id="UP000823775">
    <property type="component" value="Unassembled WGS sequence"/>
</dbReference>
<keyword evidence="2" id="KW-1185">Reference proteome</keyword>